<dbReference type="CDD" id="cd06193">
    <property type="entry name" value="siderophore_interacting"/>
    <property type="match status" value="1"/>
</dbReference>
<accession>A0ABY4AW34</accession>
<dbReference type="Pfam" id="PF04954">
    <property type="entry name" value="SIP"/>
    <property type="match status" value="1"/>
</dbReference>
<evidence type="ECO:0000313" key="2">
    <source>
        <dbReference type="EMBL" id="UOE25065.1"/>
    </source>
</evidence>
<dbReference type="Gene3D" id="3.40.50.80">
    <property type="entry name" value="Nucleotide-binding domain of ferredoxin-NADP reductase (FNR) module"/>
    <property type="match status" value="1"/>
</dbReference>
<dbReference type="PANTHER" id="PTHR30157:SF0">
    <property type="entry name" value="NADPH-DEPENDENT FERRIC-CHELATE REDUCTASE"/>
    <property type="match status" value="1"/>
</dbReference>
<organism evidence="2 3">
    <name type="scientific">Agromyces soli</name>
    <dbReference type="NCBI Taxonomy" id="659012"/>
    <lineage>
        <taxon>Bacteria</taxon>
        <taxon>Bacillati</taxon>
        <taxon>Actinomycetota</taxon>
        <taxon>Actinomycetes</taxon>
        <taxon>Micrococcales</taxon>
        <taxon>Microbacteriaceae</taxon>
        <taxon>Agromyces</taxon>
    </lineage>
</organism>
<protein>
    <submittedName>
        <fullName evidence="2">Siderophore-interacting protein</fullName>
    </submittedName>
</protein>
<dbReference type="RefSeq" id="WP_243567975.1">
    <property type="nucleotide sequence ID" value="NZ_BAAARD010000008.1"/>
</dbReference>
<dbReference type="InterPro" id="IPR007037">
    <property type="entry name" value="SIP_rossman_dom"/>
</dbReference>
<dbReference type="Pfam" id="PF08021">
    <property type="entry name" value="FAD_binding_9"/>
    <property type="match status" value="1"/>
</dbReference>
<name>A0ABY4AW34_9MICO</name>
<dbReference type="PROSITE" id="PS51384">
    <property type="entry name" value="FAD_FR"/>
    <property type="match status" value="1"/>
</dbReference>
<evidence type="ECO:0000259" key="1">
    <source>
        <dbReference type="PROSITE" id="PS51384"/>
    </source>
</evidence>
<dbReference type="InterPro" id="IPR039261">
    <property type="entry name" value="FNR_nucleotide-bd"/>
</dbReference>
<sequence>MTAIAAGPWEYRAFPVTVHRTERLSPGFVRVTLAGSALGEFAPWGLDQRIKLVLPAPDGSRLDFGLLGDPTPHPKEWYARWKALPEESRNVLRTYTPAAVRPEQGEIDVDLFIHQPAGPASAWALACRPGDELVVTGPDARAGYTGYGIHYTPPSPPQRLVLIGDESALPAMRNILAAQPADVTVDLILELGDVADDLLSATSSTARVQLVSPDARRGAALERAVVEWAEHASATASGHSGVYAWVAGEAGATTRIRRYLTSTAGLDKGCVAFLGYWTIGGPLVG</sequence>
<dbReference type="InterPro" id="IPR017927">
    <property type="entry name" value="FAD-bd_FR_type"/>
</dbReference>
<dbReference type="InterPro" id="IPR039374">
    <property type="entry name" value="SIP_fam"/>
</dbReference>
<reference evidence="2 3" key="1">
    <citation type="submission" date="2022-03" db="EMBL/GenBank/DDBJ databases">
        <title>Agromyces sp. isolated from the gut of P. brevitarsis seulensis larvae.</title>
        <authorList>
            <person name="Won M."/>
            <person name="Kwon S.-W."/>
        </authorList>
    </citation>
    <scope>NUCLEOTIDE SEQUENCE [LARGE SCALE GENOMIC DNA]</scope>
    <source>
        <strain evidence="2 3">KACC 16215</strain>
    </source>
</reference>
<dbReference type="InterPro" id="IPR017938">
    <property type="entry name" value="Riboflavin_synthase-like_b-brl"/>
</dbReference>
<dbReference type="EMBL" id="CP094533">
    <property type="protein sequence ID" value="UOE25065.1"/>
    <property type="molecule type" value="Genomic_DNA"/>
</dbReference>
<dbReference type="PANTHER" id="PTHR30157">
    <property type="entry name" value="FERRIC REDUCTASE, NADPH-DEPENDENT"/>
    <property type="match status" value="1"/>
</dbReference>
<dbReference type="InterPro" id="IPR013113">
    <property type="entry name" value="SIP_FAD-bd"/>
</dbReference>
<keyword evidence="3" id="KW-1185">Reference proteome</keyword>
<evidence type="ECO:0000313" key="3">
    <source>
        <dbReference type="Proteomes" id="UP000831304"/>
    </source>
</evidence>
<proteinExistence type="predicted"/>
<dbReference type="Gene3D" id="2.40.30.10">
    <property type="entry name" value="Translation factors"/>
    <property type="match status" value="1"/>
</dbReference>
<dbReference type="Proteomes" id="UP000831304">
    <property type="component" value="Chromosome"/>
</dbReference>
<feature type="domain" description="FAD-binding FR-type" evidence="1">
    <location>
        <begin position="11"/>
        <end position="145"/>
    </location>
</feature>
<gene>
    <name evidence="2" type="ORF">MTP13_11970</name>
</gene>
<dbReference type="SUPFAM" id="SSF63380">
    <property type="entry name" value="Riboflavin synthase domain-like"/>
    <property type="match status" value="1"/>
</dbReference>